<evidence type="ECO:0000259" key="4">
    <source>
        <dbReference type="Pfam" id="PF13407"/>
    </source>
</evidence>
<dbReference type="AlphaFoldDB" id="A0A7C8LHZ1"/>
<evidence type="ECO:0000313" key="6">
    <source>
        <dbReference type="Proteomes" id="UP000483018"/>
    </source>
</evidence>
<name>A0A7C8LHZ1_9FIRM</name>
<gene>
    <name evidence="5" type="ORF">GND95_02705</name>
</gene>
<evidence type="ECO:0000313" key="5">
    <source>
        <dbReference type="EMBL" id="KAE9636056.1"/>
    </source>
</evidence>
<comment type="similarity">
    <text evidence="2">Belongs to the bacterial solute-binding protein 2 family.</text>
</comment>
<evidence type="ECO:0000256" key="3">
    <source>
        <dbReference type="SAM" id="Phobius"/>
    </source>
</evidence>
<keyword evidence="3" id="KW-0812">Transmembrane</keyword>
<accession>A0A7C8LHZ1</accession>
<evidence type="ECO:0000256" key="2">
    <source>
        <dbReference type="ARBA" id="ARBA00007639"/>
    </source>
</evidence>
<keyword evidence="3" id="KW-0472">Membrane</keyword>
<dbReference type="PANTHER" id="PTHR30036:SF7">
    <property type="entry name" value="ABC TRANSPORTER PERIPLASMIC-BINDING PROTEIN YPHF"/>
    <property type="match status" value="1"/>
</dbReference>
<dbReference type="InterPro" id="IPR028082">
    <property type="entry name" value="Peripla_BP_I"/>
</dbReference>
<comment type="caution">
    <text evidence="5">The sequence shown here is derived from an EMBL/GenBank/DDBJ whole genome shotgun (WGS) entry which is preliminary data.</text>
</comment>
<proteinExistence type="inferred from homology"/>
<protein>
    <submittedName>
        <fullName evidence="5">Substrate-binding domain-containing protein</fullName>
    </submittedName>
</protein>
<keyword evidence="6" id="KW-1185">Reference proteome</keyword>
<dbReference type="InterPro" id="IPR050555">
    <property type="entry name" value="Bact_Solute-Bind_Prot2"/>
</dbReference>
<sequence>MEIKSMLCGPLSENLVNILKSLRFKYTIMVRLYNHNGIIWIKVKRIHMKNKFFVTFVLFLVILILTTTGVIFYRIRSTLKDTRHNTGIIVPDQIPEYHFAMICKDDDAPAWLSIKKGVERASKEFNVAVEFNTVSTSNEEDLYKYLDIAIASKVDGIVTYVWDDGQTGLLIDRAMEEGIPVVTIGTDAKESKRIAYVGENKYTSGVQLGRMIIAATEKKGEVVLLDSNKKGNEVMAQNLMIMGIRDIIKDYPDIHMTTVEYDSSNFLGIEDAVSTLIKDNPELSTLVCTSEKDTLAVADILVDLNKVGYNIIGYGNSSELLRYIERGVVFGTVNVDHEQMGYDTIRALVDVRQNDRTSAYFKVDSFTITKQNVSKYIKSGEE</sequence>
<feature type="domain" description="Periplasmic binding protein" evidence="4">
    <location>
        <begin position="99"/>
        <end position="351"/>
    </location>
</feature>
<dbReference type="InterPro" id="IPR025997">
    <property type="entry name" value="SBP_2_dom"/>
</dbReference>
<dbReference type="SUPFAM" id="SSF53822">
    <property type="entry name" value="Periplasmic binding protein-like I"/>
    <property type="match status" value="1"/>
</dbReference>
<organism evidence="5 6">
    <name type="scientific">Defluviitalea raffinosedens</name>
    <dbReference type="NCBI Taxonomy" id="1450156"/>
    <lineage>
        <taxon>Bacteria</taxon>
        <taxon>Bacillati</taxon>
        <taxon>Bacillota</taxon>
        <taxon>Clostridia</taxon>
        <taxon>Lachnospirales</taxon>
        <taxon>Defluviitaleaceae</taxon>
        <taxon>Defluviitalea</taxon>
    </lineage>
</organism>
<reference evidence="5 6" key="1">
    <citation type="submission" date="2019-12" db="EMBL/GenBank/DDBJ databases">
        <title>Defluviitalea raffinosedens, isolated from a biogas fermenter, genome sequencing and characterization.</title>
        <authorList>
            <person name="Rettenmaier R."/>
            <person name="Schneider M."/>
            <person name="Neuhaus K."/>
            <person name="Liebl W."/>
            <person name="Zverlov V."/>
        </authorList>
    </citation>
    <scope>NUCLEOTIDE SEQUENCE [LARGE SCALE GENOMIC DNA]</scope>
    <source>
        <strain evidence="5 6">249c-K6</strain>
    </source>
</reference>
<dbReference type="PANTHER" id="PTHR30036">
    <property type="entry name" value="D-XYLOSE-BINDING PERIPLASMIC PROTEIN"/>
    <property type="match status" value="1"/>
</dbReference>
<dbReference type="EMBL" id="WSLF01000002">
    <property type="protein sequence ID" value="KAE9636056.1"/>
    <property type="molecule type" value="Genomic_DNA"/>
</dbReference>
<dbReference type="Pfam" id="PF13407">
    <property type="entry name" value="Peripla_BP_4"/>
    <property type="match status" value="1"/>
</dbReference>
<dbReference type="Gene3D" id="3.40.50.2300">
    <property type="match status" value="2"/>
</dbReference>
<evidence type="ECO:0000256" key="1">
    <source>
        <dbReference type="ARBA" id="ARBA00004196"/>
    </source>
</evidence>
<dbReference type="GO" id="GO:0030288">
    <property type="term" value="C:outer membrane-bounded periplasmic space"/>
    <property type="evidence" value="ECO:0007669"/>
    <property type="project" value="TreeGrafter"/>
</dbReference>
<dbReference type="GO" id="GO:0030246">
    <property type="term" value="F:carbohydrate binding"/>
    <property type="evidence" value="ECO:0007669"/>
    <property type="project" value="TreeGrafter"/>
</dbReference>
<keyword evidence="3" id="KW-1133">Transmembrane helix</keyword>
<dbReference type="Proteomes" id="UP000483018">
    <property type="component" value="Unassembled WGS sequence"/>
</dbReference>
<comment type="subcellular location">
    <subcellularLocation>
        <location evidence="1">Cell envelope</location>
    </subcellularLocation>
</comment>
<feature type="transmembrane region" description="Helical" evidence="3">
    <location>
        <begin position="52"/>
        <end position="73"/>
    </location>
</feature>